<protein>
    <recommendedName>
        <fullName evidence="1">Isopenicillin N synthase-like Fe(2+) 2OG dioxygenase domain-containing protein</fullName>
    </recommendedName>
</protein>
<dbReference type="AlphaFoldDB" id="A0AAE0F3P8"/>
<dbReference type="InterPro" id="IPR044861">
    <property type="entry name" value="IPNS-like_FE2OG_OXY"/>
</dbReference>
<proteinExistence type="predicted"/>
<sequence length="243" mass="26294">ADPKWRYHWRIGPRPIESEFKQLNAEPVKPAAFPQWAEVLDGWGEALLAATATVAEMLAVGLDLPPDTFTTSMRNGPHLLAPTGIDLNEYDKLGTVIAGFHTDLNLLTIHGRSRFPGLFAWTRDGVKIPVKVPEGCLLLQAGCQLEHLTGGYIRAGYHEVCVSERTLEAARAARANGGSSWRVSSTMFVHCCSDSVLEPLSGLQAHWRADAVNKYPAIKAGTQVKEVLEKINAAVAAAAASSE</sequence>
<dbReference type="InterPro" id="IPR027443">
    <property type="entry name" value="IPNS-like_sf"/>
</dbReference>
<reference evidence="2 3" key="1">
    <citation type="journal article" date="2015" name="Genome Biol. Evol.">
        <title>Comparative Genomics of a Bacterivorous Green Alga Reveals Evolutionary Causalities and Consequences of Phago-Mixotrophic Mode of Nutrition.</title>
        <authorList>
            <person name="Burns J.A."/>
            <person name="Paasch A."/>
            <person name="Narechania A."/>
            <person name="Kim E."/>
        </authorList>
    </citation>
    <scope>NUCLEOTIDE SEQUENCE [LARGE SCALE GENOMIC DNA]</scope>
    <source>
        <strain evidence="2 3">PLY_AMNH</strain>
    </source>
</reference>
<evidence type="ECO:0000313" key="2">
    <source>
        <dbReference type="EMBL" id="KAK3250374.1"/>
    </source>
</evidence>
<evidence type="ECO:0000313" key="3">
    <source>
        <dbReference type="Proteomes" id="UP001190700"/>
    </source>
</evidence>
<keyword evidence="3" id="KW-1185">Reference proteome</keyword>
<dbReference type="Proteomes" id="UP001190700">
    <property type="component" value="Unassembled WGS sequence"/>
</dbReference>
<dbReference type="EMBL" id="LGRX02026738">
    <property type="protein sequence ID" value="KAK3250374.1"/>
    <property type="molecule type" value="Genomic_DNA"/>
</dbReference>
<gene>
    <name evidence="2" type="ORF">CYMTET_40245</name>
</gene>
<dbReference type="SUPFAM" id="SSF51197">
    <property type="entry name" value="Clavaminate synthase-like"/>
    <property type="match status" value="1"/>
</dbReference>
<accession>A0AAE0F3P8</accession>
<organism evidence="2 3">
    <name type="scientific">Cymbomonas tetramitiformis</name>
    <dbReference type="NCBI Taxonomy" id="36881"/>
    <lineage>
        <taxon>Eukaryota</taxon>
        <taxon>Viridiplantae</taxon>
        <taxon>Chlorophyta</taxon>
        <taxon>Pyramimonadophyceae</taxon>
        <taxon>Pyramimonadales</taxon>
        <taxon>Pyramimonadaceae</taxon>
        <taxon>Cymbomonas</taxon>
    </lineage>
</organism>
<comment type="caution">
    <text evidence="2">The sequence shown here is derived from an EMBL/GenBank/DDBJ whole genome shotgun (WGS) entry which is preliminary data.</text>
</comment>
<evidence type="ECO:0000259" key="1">
    <source>
        <dbReference type="Pfam" id="PF03171"/>
    </source>
</evidence>
<feature type="domain" description="Isopenicillin N synthase-like Fe(2+) 2OG dioxygenase" evidence="1">
    <location>
        <begin position="98"/>
        <end position="189"/>
    </location>
</feature>
<feature type="non-terminal residue" evidence="2">
    <location>
        <position position="1"/>
    </location>
</feature>
<dbReference type="Gene3D" id="2.60.120.330">
    <property type="entry name" value="B-lactam Antibiotic, Isopenicillin N Synthase, Chain"/>
    <property type="match status" value="1"/>
</dbReference>
<dbReference type="Pfam" id="PF03171">
    <property type="entry name" value="2OG-FeII_Oxy"/>
    <property type="match status" value="1"/>
</dbReference>
<name>A0AAE0F3P8_9CHLO</name>